<feature type="compositionally biased region" description="Polar residues" evidence="1">
    <location>
        <begin position="169"/>
        <end position="187"/>
    </location>
</feature>
<dbReference type="Pfam" id="PF12776">
    <property type="entry name" value="Myb_DNA-bind_3"/>
    <property type="match status" value="1"/>
</dbReference>
<evidence type="ECO:0000313" key="3">
    <source>
        <dbReference type="EMBL" id="CAL1377108.1"/>
    </source>
</evidence>
<dbReference type="Proteomes" id="UP001497516">
    <property type="component" value="Chromosome 3"/>
</dbReference>
<dbReference type="EMBL" id="OZ034816">
    <property type="protein sequence ID" value="CAL1377108.1"/>
    <property type="molecule type" value="Genomic_DNA"/>
</dbReference>
<sequence length="314" mass="36383">MDHCDLQAQRREMKHKGRNVVWSIGMDKCLIESLAIQARKGNKIDKCFNENAYSSACIAVNSQFNLNLNNQKVVNRLKTIKKRYKVIRDALNQDGFRWNPGTKMIDCESEELWKRYIAAHPDARGIKGKQIDMYEELQVVCGNYQVPSSWAKTRDGHYPTRNFEEDSASFVSPSTEDASDTDGTNSYTVPEEEEEEFMQDGRHQEPFLPPRPPLIQPVKQQLPKRPSSREALQEAMLAISSSIRRLADAVEQSKTPLDSSELLKAVMEIDGLEEGKQMYAFECLNADPIKARAFMTYNVRMRKVYLFRQFWWWR</sequence>
<organism evidence="3 4">
    <name type="scientific">Linum trigynum</name>
    <dbReference type="NCBI Taxonomy" id="586398"/>
    <lineage>
        <taxon>Eukaryota</taxon>
        <taxon>Viridiplantae</taxon>
        <taxon>Streptophyta</taxon>
        <taxon>Embryophyta</taxon>
        <taxon>Tracheophyta</taxon>
        <taxon>Spermatophyta</taxon>
        <taxon>Magnoliopsida</taxon>
        <taxon>eudicotyledons</taxon>
        <taxon>Gunneridae</taxon>
        <taxon>Pentapetalae</taxon>
        <taxon>rosids</taxon>
        <taxon>fabids</taxon>
        <taxon>Malpighiales</taxon>
        <taxon>Linaceae</taxon>
        <taxon>Linum</taxon>
    </lineage>
</organism>
<feature type="region of interest" description="Disordered" evidence="1">
    <location>
        <begin position="152"/>
        <end position="187"/>
    </location>
</feature>
<gene>
    <name evidence="3" type="ORF">LTRI10_LOCUS18781</name>
</gene>
<dbReference type="PANTHER" id="PTHR46929:SF18">
    <property type="entry name" value="MYB_SANT-LIKE DNA-BINDING DOMAIN PROTEIN"/>
    <property type="match status" value="1"/>
</dbReference>
<dbReference type="AlphaFoldDB" id="A0AAV2DUM0"/>
<accession>A0AAV2DUM0</accession>
<evidence type="ECO:0000313" key="4">
    <source>
        <dbReference type="Proteomes" id="UP001497516"/>
    </source>
</evidence>
<feature type="compositionally biased region" description="Basic and acidic residues" evidence="1">
    <location>
        <begin position="152"/>
        <end position="164"/>
    </location>
</feature>
<evidence type="ECO:0000259" key="2">
    <source>
        <dbReference type="Pfam" id="PF12776"/>
    </source>
</evidence>
<feature type="domain" description="Myb/SANT-like" evidence="2">
    <location>
        <begin position="22"/>
        <end position="116"/>
    </location>
</feature>
<protein>
    <recommendedName>
        <fullName evidence="2">Myb/SANT-like domain-containing protein</fullName>
    </recommendedName>
</protein>
<name>A0AAV2DUM0_9ROSI</name>
<keyword evidence="4" id="KW-1185">Reference proteome</keyword>
<dbReference type="PANTHER" id="PTHR46929">
    <property type="entry name" value="EXPRESSED PROTEIN"/>
    <property type="match status" value="1"/>
</dbReference>
<reference evidence="3 4" key="1">
    <citation type="submission" date="2024-04" db="EMBL/GenBank/DDBJ databases">
        <authorList>
            <person name="Fracassetti M."/>
        </authorList>
    </citation>
    <scope>NUCLEOTIDE SEQUENCE [LARGE SCALE GENOMIC DNA]</scope>
</reference>
<dbReference type="InterPro" id="IPR024752">
    <property type="entry name" value="Myb/SANT-like_dom"/>
</dbReference>
<evidence type="ECO:0000256" key="1">
    <source>
        <dbReference type="SAM" id="MobiDB-lite"/>
    </source>
</evidence>
<proteinExistence type="predicted"/>